<feature type="domain" description="SnoaL-like" evidence="1">
    <location>
        <begin position="13"/>
        <end position="137"/>
    </location>
</feature>
<dbReference type="EMBL" id="CP126981">
    <property type="protein sequence ID" value="WIM89735.1"/>
    <property type="molecule type" value="Genomic_DNA"/>
</dbReference>
<dbReference type="Proteomes" id="UP001236585">
    <property type="component" value="Chromosome"/>
</dbReference>
<gene>
    <name evidence="2" type="ORF">PT015_10080</name>
</gene>
<dbReference type="CDD" id="cd00531">
    <property type="entry name" value="NTF2_like"/>
    <property type="match status" value="1"/>
</dbReference>
<dbReference type="Gene3D" id="3.10.450.50">
    <property type="match status" value="1"/>
</dbReference>
<dbReference type="Pfam" id="PF13577">
    <property type="entry name" value="SnoaL_4"/>
    <property type="match status" value="1"/>
</dbReference>
<accession>A0ABY8W1I4</accession>
<evidence type="ECO:0000259" key="1">
    <source>
        <dbReference type="Pfam" id="PF13577"/>
    </source>
</evidence>
<dbReference type="InterPro" id="IPR032710">
    <property type="entry name" value="NTF2-like_dom_sf"/>
</dbReference>
<dbReference type="SUPFAM" id="SSF54427">
    <property type="entry name" value="NTF2-like"/>
    <property type="match status" value="1"/>
</dbReference>
<organism evidence="2 3">
    <name type="scientific">Candidatus Mycobacterium wuenschmannii</name>
    <dbReference type="NCBI Taxonomy" id="3027808"/>
    <lineage>
        <taxon>Bacteria</taxon>
        <taxon>Bacillati</taxon>
        <taxon>Actinomycetota</taxon>
        <taxon>Actinomycetes</taxon>
        <taxon>Mycobacteriales</taxon>
        <taxon>Mycobacteriaceae</taxon>
        <taxon>Mycobacterium</taxon>
    </lineage>
</organism>
<dbReference type="RefSeq" id="WP_285190472.1">
    <property type="nucleotide sequence ID" value="NZ_CP126981.1"/>
</dbReference>
<dbReference type="InterPro" id="IPR037401">
    <property type="entry name" value="SnoaL-like"/>
</dbReference>
<evidence type="ECO:0000313" key="2">
    <source>
        <dbReference type="EMBL" id="WIM89735.1"/>
    </source>
</evidence>
<reference evidence="2 3" key="1">
    <citation type="journal article" date="2023" name="Microbiol. Resour. Announc.">
        <title>Complete Genome Sequence of Mycobacterium wuenschmanii, a novel Nontuberculous Mycobacterium Isolated from a captive population of Amazon Milk Frogs.</title>
        <authorList>
            <person name="Hicks J."/>
            <person name="Zeineldin M."/>
            <person name="Ward H."/>
            <person name="Wuenschmann A."/>
            <person name="Camp P."/>
            <person name="Farrell D."/>
            <person name="Lehman K."/>
            <person name="Thacker T."/>
            <person name="Cuthbert E."/>
        </authorList>
    </citation>
    <scope>NUCLEOTIDE SEQUENCE [LARGE SCALE GENOMIC DNA]</scope>
    <source>
        <strain evidence="2 3">Wuenschmanii</strain>
    </source>
</reference>
<proteinExistence type="predicted"/>
<evidence type="ECO:0000313" key="3">
    <source>
        <dbReference type="Proteomes" id="UP001236585"/>
    </source>
</evidence>
<keyword evidence="3" id="KW-1185">Reference proteome</keyword>
<name>A0ABY8W1I4_9MYCO</name>
<sequence>MTDQVKISPAIDDSDLASLSYRYAAALDQRDLPALLEVFHPDATLRARPPGRGPMVLTGHRELAKLIAAVSYWQRTSHLVGQGLFHVESTRAFGEVHCVAHHFNTCAPDLLDDDVMYIRYFDTYVRADHGHWVIMKRMVSTDAQKHVKTPAG</sequence>
<protein>
    <submittedName>
        <fullName evidence="2">Nuclear transport factor 2 family protein</fullName>
    </submittedName>
</protein>